<protein>
    <submittedName>
        <fullName evidence="1">Uncharacterized protein</fullName>
    </submittedName>
</protein>
<name>A0ABN5XQB9_9EURY</name>
<organism evidence="1 2">
    <name type="scientific">Methanoculleus chikugoensis</name>
    <dbReference type="NCBI Taxonomy" id="118126"/>
    <lineage>
        <taxon>Archaea</taxon>
        <taxon>Methanobacteriati</taxon>
        <taxon>Methanobacteriota</taxon>
        <taxon>Stenosarchaea group</taxon>
        <taxon>Methanomicrobia</taxon>
        <taxon>Methanomicrobiales</taxon>
        <taxon>Methanomicrobiaceae</taxon>
        <taxon>Methanoculleus</taxon>
    </lineage>
</organism>
<sequence>MEKMDQAVQFLSFKVQTENGVPIKPISPFSRDPRTIVHREFIDYQSREVKRGSHYFKPLSQIILEYANHPESKFAGKIDLLERRTLWSLISFTSGRR</sequence>
<dbReference type="EMBL" id="AP019781">
    <property type="protein sequence ID" value="BBL69249.1"/>
    <property type="molecule type" value="Genomic_DNA"/>
</dbReference>
<dbReference type="GeneID" id="66131974"/>
<keyword evidence="2" id="KW-1185">Reference proteome</keyword>
<proteinExistence type="predicted"/>
<reference evidence="1 2" key="1">
    <citation type="submission" date="2019-06" db="EMBL/GenBank/DDBJ databases">
        <title>Complete genome sequence of Methanoculleus chikugoensis strain MG62.</title>
        <authorList>
            <person name="Asakawa S."/>
            <person name="Dianou D."/>
        </authorList>
    </citation>
    <scope>NUCLEOTIDE SEQUENCE [LARGE SCALE GENOMIC DNA]</scope>
    <source>
        <strain evidence="1 2">MG62</strain>
    </source>
</reference>
<evidence type="ECO:0000313" key="1">
    <source>
        <dbReference type="EMBL" id="BBL69249.1"/>
    </source>
</evidence>
<dbReference type="RefSeq" id="WP_221057224.1">
    <property type="nucleotide sequence ID" value="NZ_AP019781.1"/>
</dbReference>
<dbReference type="Proteomes" id="UP000824969">
    <property type="component" value="Chromosome"/>
</dbReference>
<gene>
    <name evidence="1" type="ORF">MchiMG62_24300</name>
</gene>
<accession>A0ABN5XQB9</accession>
<evidence type="ECO:0000313" key="2">
    <source>
        <dbReference type="Proteomes" id="UP000824969"/>
    </source>
</evidence>